<dbReference type="AlphaFoldDB" id="K7UUP8"/>
<feature type="region of interest" description="Disordered" evidence="1">
    <location>
        <begin position="15"/>
        <end position="42"/>
    </location>
</feature>
<feature type="compositionally biased region" description="Low complexity" evidence="1">
    <location>
        <begin position="25"/>
        <end position="39"/>
    </location>
</feature>
<dbReference type="PaxDb" id="4577-GRMZM2G056224_P01"/>
<gene>
    <name evidence="2" type="ORF">ZEAMMB73_Zm00001d050301</name>
</gene>
<name>K7UUP8_MAIZE</name>
<dbReference type="IntAct" id="K7UUP8">
    <property type="interactions" value="1"/>
</dbReference>
<dbReference type="EMBL" id="CM000780">
    <property type="protein sequence ID" value="AQK52278.1"/>
    <property type="molecule type" value="Genomic_DNA"/>
</dbReference>
<dbReference type="InParanoid" id="K7UUP8"/>
<evidence type="ECO:0000313" key="2">
    <source>
        <dbReference type="EMBL" id="AQK52278.1"/>
    </source>
</evidence>
<dbReference type="HOGENOM" id="CLU_2743712_0_0_1"/>
<protein>
    <submittedName>
        <fullName evidence="2">Uncharacterized protein</fullName>
    </submittedName>
</protein>
<accession>K7UUP8</accession>
<evidence type="ECO:0000256" key="1">
    <source>
        <dbReference type="SAM" id="MobiDB-lite"/>
    </source>
</evidence>
<proteinExistence type="predicted"/>
<reference evidence="2" key="1">
    <citation type="submission" date="2015-12" db="EMBL/GenBank/DDBJ databases">
        <title>Update maize B73 reference genome by single molecule sequencing technologies.</title>
        <authorList>
            <consortium name="Maize Genome Sequencing Project"/>
            <person name="Ware D."/>
        </authorList>
    </citation>
    <scope>NUCLEOTIDE SEQUENCE</scope>
    <source>
        <tissue evidence="2">Seedling</tissue>
    </source>
</reference>
<organism evidence="2">
    <name type="scientific">Zea mays</name>
    <name type="common">Maize</name>
    <dbReference type="NCBI Taxonomy" id="4577"/>
    <lineage>
        <taxon>Eukaryota</taxon>
        <taxon>Viridiplantae</taxon>
        <taxon>Streptophyta</taxon>
        <taxon>Embryophyta</taxon>
        <taxon>Tracheophyta</taxon>
        <taxon>Spermatophyta</taxon>
        <taxon>Magnoliopsida</taxon>
        <taxon>Liliopsida</taxon>
        <taxon>Poales</taxon>
        <taxon>Poaceae</taxon>
        <taxon>PACMAD clade</taxon>
        <taxon>Panicoideae</taxon>
        <taxon>Andropogonodae</taxon>
        <taxon>Andropogoneae</taxon>
        <taxon>Tripsacinae</taxon>
        <taxon>Zea</taxon>
    </lineage>
</organism>
<sequence>MQRSEVALCRVGWWTHPRPWPTAAPQPASSSSRRPSPTSGSKARVGLLAPWWPIPNVGPGWLQGIPNFGPI</sequence>